<feature type="region of interest" description="Disordered" evidence="1">
    <location>
        <begin position="58"/>
        <end position="83"/>
    </location>
</feature>
<dbReference type="EMBL" id="JANPWB010000007">
    <property type="protein sequence ID" value="KAJ1170812.1"/>
    <property type="molecule type" value="Genomic_DNA"/>
</dbReference>
<proteinExistence type="predicted"/>
<evidence type="ECO:0000256" key="1">
    <source>
        <dbReference type="SAM" id="MobiDB-lite"/>
    </source>
</evidence>
<organism evidence="2 3">
    <name type="scientific">Pleurodeles waltl</name>
    <name type="common">Iberian ribbed newt</name>
    <dbReference type="NCBI Taxonomy" id="8319"/>
    <lineage>
        <taxon>Eukaryota</taxon>
        <taxon>Metazoa</taxon>
        <taxon>Chordata</taxon>
        <taxon>Craniata</taxon>
        <taxon>Vertebrata</taxon>
        <taxon>Euteleostomi</taxon>
        <taxon>Amphibia</taxon>
        <taxon>Batrachia</taxon>
        <taxon>Caudata</taxon>
        <taxon>Salamandroidea</taxon>
        <taxon>Salamandridae</taxon>
        <taxon>Pleurodelinae</taxon>
        <taxon>Pleurodeles</taxon>
    </lineage>
</organism>
<gene>
    <name evidence="2" type="ORF">NDU88_002683</name>
</gene>
<feature type="region of interest" description="Disordered" evidence="1">
    <location>
        <begin position="1"/>
        <end position="32"/>
    </location>
</feature>
<name>A0AAV7T2P6_PLEWA</name>
<comment type="caution">
    <text evidence="2">The sequence shown here is derived from an EMBL/GenBank/DDBJ whole genome shotgun (WGS) entry which is preliminary data.</text>
</comment>
<sequence length="181" mass="19242">MDPNAAPKRRWCRRAQNPCLGTAPRERPQPTTSALALLVMHSSQPLWAPPALPARVSEPPYARLAPPDHNALPDNKASGKPRNPFRRPAAFETTQLGFAAGAHPPPRPCLLNCSGRVADPGSEQAIMVAMTPCANFLAWRKAGRLEGARPSSAATALSGYTLPPSPQGSALRCALTNRTTA</sequence>
<accession>A0AAV7T2P6</accession>
<protein>
    <submittedName>
        <fullName evidence="2">Uncharacterized protein</fullName>
    </submittedName>
</protein>
<dbReference type="Proteomes" id="UP001066276">
    <property type="component" value="Chromosome 4_1"/>
</dbReference>
<reference evidence="2" key="1">
    <citation type="journal article" date="2022" name="bioRxiv">
        <title>Sequencing and chromosome-scale assembly of the giantPleurodeles waltlgenome.</title>
        <authorList>
            <person name="Brown T."/>
            <person name="Elewa A."/>
            <person name="Iarovenko S."/>
            <person name="Subramanian E."/>
            <person name="Araus A.J."/>
            <person name="Petzold A."/>
            <person name="Susuki M."/>
            <person name="Suzuki K.-i.T."/>
            <person name="Hayashi T."/>
            <person name="Toyoda A."/>
            <person name="Oliveira C."/>
            <person name="Osipova E."/>
            <person name="Leigh N.D."/>
            <person name="Simon A."/>
            <person name="Yun M.H."/>
        </authorList>
    </citation>
    <scope>NUCLEOTIDE SEQUENCE</scope>
    <source>
        <strain evidence="2">20211129_DDA</strain>
        <tissue evidence="2">Liver</tissue>
    </source>
</reference>
<evidence type="ECO:0000313" key="3">
    <source>
        <dbReference type="Proteomes" id="UP001066276"/>
    </source>
</evidence>
<evidence type="ECO:0000313" key="2">
    <source>
        <dbReference type="EMBL" id="KAJ1170812.1"/>
    </source>
</evidence>
<keyword evidence="3" id="KW-1185">Reference proteome</keyword>
<dbReference type="AlphaFoldDB" id="A0AAV7T2P6"/>